<dbReference type="SUPFAM" id="SSF158472">
    <property type="entry name" value="HAMP domain-like"/>
    <property type="match status" value="1"/>
</dbReference>
<dbReference type="PANTHER" id="PTHR43531">
    <property type="entry name" value="PROTEIN ICFG"/>
    <property type="match status" value="1"/>
</dbReference>
<dbReference type="InterPro" id="IPR051310">
    <property type="entry name" value="MCP_chemotaxis"/>
</dbReference>
<dbReference type="Gene3D" id="6.10.340.10">
    <property type="match status" value="1"/>
</dbReference>
<keyword evidence="10" id="KW-1185">Reference proteome</keyword>
<dbReference type="CDD" id="cd11386">
    <property type="entry name" value="MCP_signal"/>
    <property type="match status" value="1"/>
</dbReference>
<keyword evidence="2" id="KW-0145">Chemotaxis</keyword>
<feature type="transmembrane region" description="Helical" evidence="6">
    <location>
        <begin position="20"/>
        <end position="38"/>
    </location>
</feature>
<dbReference type="RefSeq" id="WP_058289585.1">
    <property type="nucleotide sequence ID" value="NZ_FOMC01000007.1"/>
</dbReference>
<comment type="subcellular location">
    <subcellularLocation>
        <location evidence="1">Membrane</location>
    </subcellularLocation>
</comment>
<proteinExistence type="inferred from homology"/>
<protein>
    <submittedName>
        <fullName evidence="9">Ribose and galactose chemoreceptor protein</fullName>
    </submittedName>
</protein>
<dbReference type="Proteomes" id="UP000052022">
    <property type="component" value="Unassembled WGS sequence"/>
</dbReference>
<dbReference type="GO" id="GO:0016020">
    <property type="term" value="C:membrane"/>
    <property type="evidence" value="ECO:0007669"/>
    <property type="project" value="UniProtKB-SubCell"/>
</dbReference>
<dbReference type="GO" id="GO:0004888">
    <property type="term" value="F:transmembrane signaling receptor activity"/>
    <property type="evidence" value="ECO:0007669"/>
    <property type="project" value="InterPro"/>
</dbReference>
<evidence type="ECO:0000256" key="5">
    <source>
        <dbReference type="SAM" id="MobiDB-lite"/>
    </source>
</evidence>
<keyword evidence="9" id="KW-0675">Receptor</keyword>
<feature type="transmembrane region" description="Helical" evidence="6">
    <location>
        <begin position="175"/>
        <end position="196"/>
    </location>
</feature>
<feature type="domain" description="HAMP" evidence="8">
    <location>
        <begin position="198"/>
        <end position="251"/>
    </location>
</feature>
<dbReference type="STRING" id="928856.SAMN04488049_107155"/>
<evidence type="ECO:0000313" key="10">
    <source>
        <dbReference type="Proteomes" id="UP000052022"/>
    </source>
</evidence>
<keyword evidence="6" id="KW-0472">Membrane</keyword>
<comment type="similarity">
    <text evidence="3">Belongs to the methyl-accepting chemotaxis (MCP) protein family.</text>
</comment>
<name>A0A0P1G7M5_9RHOB</name>
<evidence type="ECO:0000256" key="6">
    <source>
        <dbReference type="SAM" id="Phobius"/>
    </source>
</evidence>
<evidence type="ECO:0000259" key="8">
    <source>
        <dbReference type="PROSITE" id="PS50885"/>
    </source>
</evidence>
<feature type="domain" description="Methyl-accepting transducer" evidence="7">
    <location>
        <begin position="318"/>
        <end position="547"/>
    </location>
</feature>
<dbReference type="Gene3D" id="1.10.287.950">
    <property type="entry name" value="Methyl-accepting chemotaxis protein"/>
    <property type="match status" value="1"/>
</dbReference>
<reference evidence="9 10" key="1">
    <citation type="submission" date="2015-09" db="EMBL/GenBank/DDBJ databases">
        <authorList>
            <consortium name="Swine Surveillance"/>
        </authorList>
    </citation>
    <scope>NUCLEOTIDE SEQUENCE [LARGE SCALE GENOMIC DNA]</scope>
    <source>
        <strain evidence="9 10">CECT 7557</strain>
    </source>
</reference>
<dbReference type="PANTHER" id="PTHR43531:SF11">
    <property type="entry name" value="METHYL-ACCEPTING CHEMOTAXIS PROTEIN 3"/>
    <property type="match status" value="1"/>
</dbReference>
<sequence>MKLKFNGLSHKLGASMYLKVGALVAAVTIGVALFIMAANQIIINRAVQDGVLSLGATSTTSIASNSGTAILSGDTDRLNNALAEMLELSQGRAIFGVVLDAKGTVLATQGDNTTWGAGDLPYLANVAMQTWATETTGDGRLIAAPARSENGDIVGAVGFIWSSDQAFAVLFDQQIVVYGIATALFLVLSVLAAWGLRRLLTHPLQTVRDGVLTLTNGSFDEAPMMPNRRDEIGEIARAVEDLKQQLHKAEDLARTREMSQQNQADVVTVLNRALKRMSDGDLTLTIDDPFAPEYESLRRHFNSTHATMVSIISAVIESSDRIRSSAEEIAQSSGDLAQRTESQAATLQQTAGAMEMLNNGVRSAADAAHDVEAIMGDARNTAEGSGEVVSTAVEAMSKIEESSKKITKILGLIDEIAFQTNLLALNAGVEAARAGEAGRGFAVVAAEVRALAQRSSDAAQDIKHLITESNDHIYEGVQLVGRTGEELEKLIGRVGTISERVTEIADSAENQSTTLNEINTGVGQLDGVTQHNAAMVEQTTAASQVLRNDAAQLARIVSVFKTGETVTADTAEARSEGKAPAETASAELFEDDITLFDAPDTSVAPKQQAAEPVLQPAAGWQDF</sequence>
<dbReference type="Pfam" id="PF00015">
    <property type="entry name" value="MCPsignal"/>
    <property type="match status" value="1"/>
</dbReference>
<evidence type="ECO:0000256" key="4">
    <source>
        <dbReference type="PROSITE-ProRule" id="PRU00284"/>
    </source>
</evidence>
<keyword evidence="6" id="KW-0812">Transmembrane</keyword>
<evidence type="ECO:0000259" key="7">
    <source>
        <dbReference type="PROSITE" id="PS50111"/>
    </source>
</evidence>
<dbReference type="FunFam" id="1.10.287.950:FF:000001">
    <property type="entry name" value="Methyl-accepting chemotaxis sensory transducer"/>
    <property type="match status" value="1"/>
</dbReference>
<dbReference type="InterPro" id="IPR004089">
    <property type="entry name" value="MCPsignal_dom"/>
</dbReference>
<feature type="domain" description="HAMP" evidence="8">
    <location>
        <begin position="261"/>
        <end position="313"/>
    </location>
</feature>
<evidence type="ECO:0000313" key="9">
    <source>
        <dbReference type="EMBL" id="CUH77692.1"/>
    </source>
</evidence>
<organism evidence="9 10">
    <name type="scientific">Tritonibacter multivorans</name>
    <dbReference type="NCBI Taxonomy" id="928856"/>
    <lineage>
        <taxon>Bacteria</taxon>
        <taxon>Pseudomonadati</taxon>
        <taxon>Pseudomonadota</taxon>
        <taxon>Alphaproteobacteria</taxon>
        <taxon>Rhodobacterales</taxon>
        <taxon>Paracoccaceae</taxon>
        <taxon>Tritonibacter</taxon>
    </lineage>
</organism>
<dbReference type="PRINTS" id="PR00260">
    <property type="entry name" value="CHEMTRNSDUCR"/>
</dbReference>
<dbReference type="InterPro" id="IPR004090">
    <property type="entry name" value="Chemotax_Me-accpt_rcpt"/>
</dbReference>
<dbReference type="Pfam" id="PF00672">
    <property type="entry name" value="HAMP"/>
    <property type="match status" value="1"/>
</dbReference>
<dbReference type="PROSITE" id="PS50885">
    <property type="entry name" value="HAMP"/>
    <property type="match status" value="2"/>
</dbReference>
<dbReference type="SMART" id="SM00304">
    <property type="entry name" value="HAMP"/>
    <property type="match status" value="2"/>
</dbReference>
<dbReference type="SMART" id="SM00283">
    <property type="entry name" value="MA"/>
    <property type="match status" value="1"/>
</dbReference>
<feature type="region of interest" description="Disordered" evidence="5">
    <location>
        <begin position="601"/>
        <end position="623"/>
    </location>
</feature>
<dbReference type="EMBL" id="CYSD01000021">
    <property type="protein sequence ID" value="CUH77692.1"/>
    <property type="molecule type" value="Genomic_DNA"/>
</dbReference>
<dbReference type="AlphaFoldDB" id="A0A0P1G7M5"/>
<keyword evidence="6" id="KW-1133">Transmembrane helix</keyword>
<gene>
    <name evidence="9" type="primary">trg_1</name>
    <name evidence="9" type="ORF">TRM7557_01492</name>
</gene>
<dbReference type="SUPFAM" id="SSF58104">
    <property type="entry name" value="Methyl-accepting chemotaxis protein (MCP) signaling domain"/>
    <property type="match status" value="1"/>
</dbReference>
<evidence type="ECO:0000256" key="1">
    <source>
        <dbReference type="ARBA" id="ARBA00004370"/>
    </source>
</evidence>
<dbReference type="GO" id="GO:0006935">
    <property type="term" value="P:chemotaxis"/>
    <property type="evidence" value="ECO:0007669"/>
    <property type="project" value="UniProtKB-KW"/>
</dbReference>
<keyword evidence="4" id="KW-0807">Transducer</keyword>
<evidence type="ECO:0000256" key="3">
    <source>
        <dbReference type="ARBA" id="ARBA00029447"/>
    </source>
</evidence>
<dbReference type="PROSITE" id="PS50111">
    <property type="entry name" value="CHEMOTAXIS_TRANSDUC_2"/>
    <property type="match status" value="1"/>
</dbReference>
<dbReference type="InterPro" id="IPR003660">
    <property type="entry name" value="HAMP_dom"/>
</dbReference>
<dbReference type="GO" id="GO:0007165">
    <property type="term" value="P:signal transduction"/>
    <property type="evidence" value="ECO:0007669"/>
    <property type="project" value="UniProtKB-KW"/>
</dbReference>
<accession>A0A0P1G7M5</accession>
<evidence type="ECO:0000256" key="2">
    <source>
        <dbReference type="ARBA" id="ARBA00022500"/>
    </source>
</evidence>